<dbReference type="VEuPathDB" id="FungiDB:I7I52_07499"/>
<protein>
    <submittedName>
        <fullName evidence="1">Uncharacterized protein</fullName>
    </submittedName>
</protein>
<dbReference type="EMBL" id="JAEVHI010000005">
    <property type="protein sequence ID" value="KAG5290467.1"/>
    <property type="molecule type" value="Genomic_DNA"/>
</dbReference>
<reference evidence="1 2" key="1">
    <citation type="submission" date="2021-01" db="EMBL/GenBank/DDBJ databases">
        <title>Chromosome-level genome assembly of a human fungal pathogen reveals clustering of transcriptionally co-regulated genes.</title>
        <authorList>
            <person name="Voorhies M."/>
            <person name="Cohen S."/>
            <person name="Shea T.P."/>
            <person name="Petrus S."/>
            <person name="Munoz J.F."/>
            <person name="Poplawski S."/>
            <person name="Goldman W.E."/>
            <person name="Michael T."/>
            <person name="Cuomo C.A."/>
            <person name="Sil A."/>
            <person name="Beyhan S."/>
        </authorList>
    </citation>
    <scope>NUCLEOTIDE SEQUENCE [LARGE SCALE GENOMIC DNA]</scope>
    <source>
        <strain evidence="1 2">G184AR</strain>
    </source>
</reference>
<sequence>MSKSEDSEHSKAPKVNAAINDNDDNITIITTISQCGYCKISEYIKANCYHLNSDKASEW</sequence>
<evidence type="ECO:0000313" key="1">
    <source>
        <dbReference type="EMBL" id="KAG5290467.1"/>
    </source>
</evidence>
<gene>
    <name evidence="1" type="ORF">I7I52_07499</name>
</gene>
<proteinExistence type="predicted"/>
<comment type="caution">
    <text evidence="1">The sequence shown here is derived from an EMBL/GenBank/DDBJ whole genome shotgun (WGS) entry which is preliminary data.</text>
</comment>
<organism evidence="1 2">
    <name type="scientific">Ajellomyces capsulatus</name>
    <name type="common">Darling's disease fungus</name>
    <name type="synonym">Histoplasma capsulatum</name>
    <dbReference type="NCBI Taxonomy" id="5037"/>
    <lineage>
        <taxon>Eukaryota</taxon>
        <taxon>Fungi</taxon>
        <taxon>Dikarya</taxon>
        <taxon>Ascomycota</taxon>
        <taxon>Pezizomycotina</taxon>
        <taxon>Eurotiomycetes</taxon>
        <taxon>Eurotiomycetidae</taxon>
        <taxon>Onygenales</taxon>
        <taxon>Ajellomycetaceae</taxon>
        <taxon>Histoplasma</taxon>
    </lineage>
</organism>
<evidence type="ECO:0000313" key="2">
    <source>
        <dbReference type="Proteomes" id="UP000670092"/>
    </source>
</evidence>
<name>A0A8H7YFE2_AJECA</name>
<dbReference type="Proteomes" id="UP000670092">
    <property type="component" value="Unassembled WGS sequence"/>
</dbReference>
<dbReference type="AlphaFoldDB" id="A0A8H7YFE2"/>
<accession>A0A8H7YFE2</accession>